<dbReference type="AlphaFoldDB" id="A0A1L7WZ35"/>
<dbReference type="STRING" id="576137.A0A1L7WZ35"/>
<evidence type="ECO:0000256" key="11">
    <source>
        <dbReference type="SAM" id="Phobius"/>
    </source>
</evidence>
<dbReference type="PANTHER" id="PTHR13205">
    <property type="entry name" value="TRANSMEMBRANE PROTEIN 15-RELATED"/>
    <property type="match status" value="1"/>
</dbReference>
<evidence type="ECO:0000256" key="4">
    <source>
        <dbReference type="ARBA" id="ARBA00022679"/>
    </source>
</evidence>
<dbReference type="OrthoDB" id="377083at2759"/>
<keyword evidence="8 11" id="KW-1133">Transmembrane helix</keyword>
<name>A0A1L7WZ35_9HELO</name>
<feature type="compositionally biased region" description="Basic and acidic residues" evidence="10">
    <location>
        <begin position="69"/>
        <end position="83"/>
    </location>
</feature>
<dbReference type="PANTHER" id="PTHR13205:SF15">
    <property type="entry name" value="DOLICHOL KINASE"/>
    <property type="match status" value="1"/>
</dbReference>
<evidence type="ECO:0000256" key="8">
    <source>
        <dbReference type="ARBA" id="ARBA00022989"/>
    </source>
</evidence>
<feature type="compositionally biased region" description="Basic and acidic residues" evidence="10">
    <location>
        <begin position="14"/>
        <end position="23"/>
    </location>
</feature>
<feature type="transmembrane region" description="Helical" evidence="11">
    <location>
        <begin position="716"/>
        <end position="732"/>
    </location>
</feature>
<proteinExistence type="inferred from homology"/>
<feature type="transmembrane region" description="Helical" evidence="11">
    <location>
        <begin position="801"/>
        <end position="820"/>
    </location>
</feature>
<feature type="compositionally biased region" description="Basic residues" evidence="10">
    <location>
        <begin position="25"/>
        <end position="34"/>
    </location>
</feature>
<evidence type="ECO:0000313" key="12">
    <source>
        <dbReference type="EMBL" id="CZR58015.1"/>
    </source>
</evidence>
<feature type="compositionally biased region" description="Polar residues" evidence="10">
    <location>
        <begin position="1"/>
        <end position="13"/>
    </location>
</feature>
<comment type="similarity">
    <text evidence="2">Belongs to the polyprenol kinase family.</text>
</comment>
<keyword evidence="7" id="KW-0256">Endoplasmic reticulum</keyword>
<comment type="subcellular location">
    <subcellularLocation>
        <location evidence="1">Endoplasmic reticulum membrane</location>
        <topology evidence="1">Multi-pass membrane protein</topology>
    </subcellularLocation>
</comment>
<evidence type="ECO:0000313" key="13">
    <source>
        <dbReference type="Proteomes" id="UP000184330"/>
    </source>
</evidence>
<keyword evidence="5 11" id="KW-0812">Transmembrane</keyword>
<feature type="compositionally biased region" description="Basic residues" evidence="10">
    <location>
        <begin position="536"/>
        <end position="548"/>
    </location>
</feature>
<dbReference type="GO" id="GO:0043048">
    <property type="term" value="P:dolichyl monophosphate biosynthetic process"/>
    <property type="evidence" value="ECO:0007669"/>
    <property type="project" value="TreeGrafter"/>
</dbReference>
<feature type="region of interest" description="Disordered" evidence="10">
    <location>
        <begin position="1"/>
        <end position="148"/>
    </location>
</feature>
<gene>
    <name evidence="12" type="ORF">PAC_07905</name>
</gene>
<evidence type="ECO:0000256" key="3">
    <source>
        <dbReference type="ARBA" id="ARBA00012132"/>
    </source>
</evidence>
<evidence type="ECO:0000256" key="7">
    <source>
        <dbReference type="ARBA" id="ARBA00022824"/>
    </source>
</evidence>
<feature type="transmembrane region" description="Helical" evidence="11">
    <location>
        <begin position="663"/>
        <end position="683"/>
    </location>
</feature>
<feature type="transmembrane region" description="Helical" evidence="11">
    <location>
        <begin position="569"/>
        <end position="587"/>
    </location>
</feature>
<accession>A0A1L7WZ35</accession>
<feature type="transmembrane region" description="Helical" evidence="11">
    <location>
        <begin position="761"/>
        <end position="781"/>
    </location>
</feature>
<dbReference type="EC" id="2.7.1.108" evidence="3"/>
<keyword evidence="4" id="KW-0808">Transferase</keyword>
<evidence type="ECO:0000256" key="1">
    <source>
        <dbReference type="ARBA" id="ARBA00004477"/>
    </source>
</evidence>
<reference evidence="12 13" key="1">
    <citation type="submission" date="2016-03" db="EMBL/GenBank/DDBJ databases">
        <authorList>
            <person name="Ploux O."/>
        </authorList>
    </citation>
    <scope>NUCLEOTIDE SEQUENCE [LARGE SCALE GENOMIC DNA]</scope>
    <source>
        <strain evidence="12 13">UAMH 11012</strain>
    </source>
</reference>
<evidence type="ECO:0000256" key="10">
    <source>
        <dbReference type="SAM" id="MobiDB-lite"/>
    </source>
</evidence>
<dbReference type="Proteomes" id="UP000184330">
    <property type="component" value="Unassembled WGS sequence"/>
</dbReference>
<feature type="region of interest" description="Disordered" evidence="10">
    <location>
        <begin position="527"/>
        <end position="549"/>
    </location>
</feature>
<dbReference type="EMBL" id="FJOG01000011">
    <property type="protein sequence ID" value="CZR58015.1"/>
    <property type="molecule type" value="Genomic_DNA"/>
</dbReference>
<keyword evidence="13" id="KW-1185">Reference proteome</keyword>
<dbReference type="GO" id="GO:0005789">
    <property type="term" value="C:endoplasmic reticulum membrane"/>
    <property type="evidence" value="ECO:0007669"/>
    <property type="project" value="UniProtKB-SubCell"/>
</dbReference>
<feature type="transmembrane region" description="Helical" evidence="11">
    <location>
        <begin position="841"/>
        <end position="858"/>
    </location>
</feature>
<dbReference type="GO" id="GO:0004168">
    <property type="term" value="F:dolichol kinase activity"/>
    <property type="evidence" value="ECO:0007669"/>
    <property type="project" value="UniProtKB-EC"/>
</dbReference>
<organism evidence="12 13">
    <name type="scientific">Phialocephala subalpina</name>
    <dbReference type="NCBI Taxonomy" id="576137"/>
    <lineage>
        <taxon>Eukaryota</taxon>
        <taxon>Fungi</taxon>
        <taxon>Dikarya</taxon>
        <taxon>Ascomycota</taxon>
        <taxon>Pezizomycotina</taxon>
        <taxon>Leotiomycetes</taxon>
        <taxon>Helotiales</taxon>
        <taxon>Mollisiaceae</taxon>
        <taxon>Phialocephala</taxon>
        <taxon>Phialocephala fortinii species complex</taxon>
    </lineage>
</organism>
<evidence type="ECO:0000256" key="9">
    <source>
        <dbReference type="ARBA" id="ARBA00023136"/>
    </source>
</evidence>
<dbReference type="InterPro" id="IPR032974">
    <property type="entry name" value="Polypren_kinase"/>
</dbReference>
<evidence type="ECO:0000256" key="2">
    <source>
        <dbReference type="ARBA" id="ARBA00010794"/>
    </source>
</evidence>
<sequence length="914" mass="100814">MPEQLKPSTSSRTLFEDHRDGALRRLSRSPHPYHRQQFELPYSSERFSTKAPPLRSPLCSTQNTDDEGQERSRQAADDYKEAYKGSTGSDSGTEADDEHFLKGLPAPKLRPHKGLRGVDFSGSPSPILSPDIIDEDSSRSQGYLRQKKAASLSESEDARKLMEKFKRKRKVEVIRRCSETSILFFLAAMVCWDPEVRKLLHFWRRELSCQALTVSSLIAIYPLRLLRNFRPSAPWKRPFPIAIPAAFDPAPLLYPPSITILVSMVLSKNAATNFLPSIILGISSLPRNLIPSTGGLWGSNITHWLLSCLPLLIPHNGDVQSLIGKNSDNATLQPEVLVLLYPLHQSLCVTLHYLTTTSLLEAELQLLSMALIDLLLLASSPQAIILKTLLWGGGLGLLVTCGRALKWGVALARVPKWRFKRSPNEGRFFHEKGSKLVQKPFSFGALGTTIFAKDIALTDSSDEDDVYDIVPHSPSLRLNTSASMYDGSAENGSVSAIEPKLVVNFMNGSTAVGGNQVSKVKRRYTLPSLSNIPPRSSKRTPSGRRKRSSSSSVQAFFSLTQTEATVRKWTYAGYVYVWVILLILVGIREYVGRYALNGVEPIGWALGYLFGDLPAFRMEVVTHNLQRWICLPPRSGRENEESCSLGWVQHLRHASFGEANTRLILSGYWLAIIIVGLAIVFRLSEVYEVDTRRKVFHLMMVAMLLPATFVDPTYAALALILMLAVFLLLDLFRASQLPPLSKSLAYFLTPYVDGRDLKGPVVISHIFLLIGCAIPLWLSLASLPRTGNACLTGWEIPTREVSMVSGVICVGMGDAAASLIGRRYGRHKWIWGGGKSIEGSVAFATAVGLALLAAKAWLRIGGWPANNDDAWFMTIGKAGVAAWVASLTEAVLTGGNDNVVVPVVLWLCVKGLDI</sequence>
<evidence type="ECO:0000256" key="5">
    <source>
        <dbReference type="ARBA" id="ARBA00022692"/>
    </source>
</evidence>
<keyword evidence="6 12" id="KW-0418">Kinase</keyword>
<protein>
    <recommendedName>
        <fullName evidence="3">dolichol kinase</fullName>
        <ecNumber evidence="3">2.7.1.108</ecNumber>
    </recommendedName>
</protein>
<keyword evidence="9 11" id="KW-0472">Membrane</keyword>
<evidence type="ECO:0000256" key="6">
    <source>
        <dbReference type="ARBA" id="ARBA00022777"/>
    </source>
</evidence>